<dbReference type="EMBL" id="CYYA01000008">
    <property type="protein sequence ID" value="CUN01900.1"/>
    <property type="molecule type" value="Genomic_DNA"/>
</dbReference>
<evidence type="ECO:0000256" key="4">
    <source>
        <dbReference type="ARBA" id="ARBA00022989"/>
    </source>
</evidence>
<evidence type="ECO:0000256" key="1">
    <source>
        <dbReference type="ARBA" id="ARBA00004141"/>
    </source>
</evidence>
<dbReference type="GeneID" id="97389655"/>
<name>A0A173THJ3_EUBRA</name>
<dbReference type="GO" id="GO:0046873">
    <property type="term" value="F:metal ion transmembrane transporter activity"/>
    <property type="evidence" value="ECO:0007669"/>
    <property type="project" value="InterPro"/>
</dbReference>
<dbReference type="PANTHER" id="PTHR47891:SF2">
    <property type="entry name" value="MAGNESIUM AND COBALT TRANSPORTER"/>
    <property type="match status" value="1"/>
</dbReference>
<dbReference type="PANTHER" id="PTHR47891">
    <property type="entry name" value="TRANSPORTER-RELATED"/>
    <property type="match status" value="1"/>
</dbReference>
<evidence type="ECO:0000256" key="6">
    <source>
        <dbReference type="SAM" id="Phobius"/>
    </source>
</evidence>
<evidence type="ECO:0000313" key="8">
    <source>
        <dbReference type="Proteomes" id="UP000095492"/>
    </source>
</evidence>
<dbReference type="SUPFAM" id="SSF144083">
    <property type="entry name" value="Magnesium transport protein CorA, transmembrane region"/>
    <property type="match status" value="1"/>
</dbReference>
<dbReference type="STRING" id="39490.ERS852448_01502"/>
<dbReference type="InterPro" id="IPR047199">
    <property type="entry name" value="CorA-like"/>
</dbReference>
<dbReference type="RefSeq" id="WP_022035220.1">
    <property type="nucleotide sequence ID" value="NZ_CBCTYR010000028.1"/>
</dbReference>
<dbReference type="SUPFAM" id="SSF143865">
    <property type="entry name" value="CorA soluble domain-like"/>
    <property type="match status" value="1"/>
</dbReference>
<sequence length="335" mass="38718">MFSSQQDLQTNLEYIREAGVAHMMTVYKTDNRVLHEVEEMDPGVWIMMTNPTMEESQEVAEKYDIDMVDVRAALDEEESSRIELEDGYTLILVDIPAMEIRHESKNYTTIPLGILLTQECIITVCTEETPILQHFIERRVREFSTKKKMRFVYQILFRTSAMYQSTLRIIDKKRTDIEENIGGNTEDEDLVNLHELESTLVYFATSLRANGVVLERLSRYKRLEQYPEDTELLDDVIIENKQAIEMTMIYRDIINGTRELVSSVINNRLNNVMKYLTSITLVMAIPTIISGLYGMNVSGKWMPLSDTPYGFGIICIGTLVICILILLILRKKNML</sequence>
<dbReference type="Pfam" id="PF01544">
    <property type="entry name" value="CorA"/>
    <property type="match status" value="1"/>
</dbReference>
<keyword evidence="4 6" id="KW-1133">Transmembrane helix</keyword>
<reference evidence="7 8" key="1">
    <citation type="submission" date="2015-09" db="EMBL/GenBank/DDBJ databases">
        <authorList>
            <consortium name="Pathogen Informatics"/>
        </authorList>
    </citation>
    <scope>NUCLEOTIDE SEQUENCE [LARGE SCALE GENOMIC DNA]</scope>
    <source>
        <strain evidence="7 8">2789STDY5608891</strain>
    </source>
</reference>
<dbReference type="Gene3D" id="1.20.58.340">
    <property type="entry name" value="Magnesium transport protein CorA, transmembrane region"/>
    <property type="match status" value="2"/>
</dbReference>
<evidence type="ECO:0000256" key="2">
    <source>
        <dbReference type="ARBA" id="ARBA00009765"/>
    </source>
</evidence>
<evidence type="ECO:0000256" key="5">
    <source>
        <dbReference type="ARBA" id="ARBA00023136"/>
    </source>
</evidence>
<evidence type="ECO:0000256" key="3">
    <source>
        <dbReference type="ARBA" id="ARBA00022692"/>
    </source>
</evidence>
<organism evidence="7 8">
    <name type="scientific">Eubacterium ramulus</name>
    <dbReference type="NCBI Taxonomy" id="39490"/>
    <lineage>
        <taxon>Bacteria</taxon>
        <taxon>Bacillati</taxon>
        <taxon>Bacillota</taxon>
        <taxon>Clostridia</taxon>
        <taxon>Eubacteriales</taxon>
        <taxon>Eubacteriaceae</taxon>
        <taxon>Eubacterium</taxon>
    </lineage>
</organism>
<keyword evidence="3 6" id="KW-0812">Transmembrane</keyword>
<dbReference type="CDD" id="cd12827">
    <property type="entry name" value="EcCorA_ZntB-like_u2"/>
    <property type="match status" value="1"/>
</dbReference>
<accession>A0A173THJ3</accession>
<dbReference type="InterPro" id="IPR002523">
    <property type="entry name" value="MgTranspt_CorA/ZnTranspt_ZntB"/>
</dbReference>
<dbReference type="Proteomes" id="UP000095492">
    <property type="component" value="Unassembled WGS sequence"/>
</dbReference>
<protein>
    <submittedName>
        <fullName evidence="7">Magnesium transport protein CorA</fullName>
    </submittedName>
</protein>
<dbReference type="Gene3D" id="3.30.460.20">
    <property type="entry name" value="CorA soluble domain-like"/>
    <property type="match status" value="1"/>
</dbReference>
<gene>
    <name evidence="7" type="primary">corA_1</name>
    <name evidence="7" type="ORF">ERS852448_01502</name>
</gene>
<dbReference type="AlphaFoldDB" id="A0A173THJ3"/>
<feature type="transmembrane region" description="Helical" evidence="6">
    <location>
        <begin position="307"/>
        <end position="329"/>
    </location>
</feature>
<feature type="transmembrane region" description="Helical" evidence="6">
    <location>
        <begin position="275"/>
        <end position="295"/>
    </location>
</feature>
<comment type="similarity">
    <text evidence="2">Belongs to the CorA metal ion transporter (MIT) (TC 1.A.35) family.</text>
</comment>
<dbReference type="InterPro" id="IPR045863">
    <property type="entry name" value="CorA_TM1_TM2"/>
</dbReference>
<dbReference type="GO" id="GO:0016020">
    <property type="term" value="C:membrane"/>
    <property type="evidence" value="ECO:0007669"/>
    <property type="project" value="UniProtKB-SubCell"/>
</dbReference>
<proteinExistence type="inferred from homology"/>
<evidence type="ECO:0000313" key="7">
    <source>
        <dbReference type="EMBL" id="CUN01900.1"/>
    </source>
</evidence>
<keyword evidence="5 6" id="KW-0472">Membrane</keyword>
<dbReference type="InterPro" id="IPR045861">
    <property type="entry name" value="CorA_cytoplasmic_dom"/>
</dbReference>
<comment type="subcellular location">
    <subcellularLocation>
        <location evidence="1">Membrane</location>
        <topology evidence="1">Multi-pass membrane protein</topology>
    </subcellularLocation>
</comment>